<keyword evidence="2" id="KW-1185">Reference proteome</keyword>
<reference evidence="1 2" key="1">
    <citation type="submission" date="2016-07" db="EMBL/GenBank/DDBJ databases">
        <title>Pervasive Adenine N6-methylation of Active Genes in Fungi.</title>
        <authorList>
            <consortium name="DOE Joint Genome Institute"/>
            <person name="Mondo S.J."/>
            <person name="Dannebaum R.O."/>
            <person name="Kuo R.C."/>
            <person name="Labutti K."/>
            <person name="Haridas S."/>
            <person name="Kuo A."/>
            <person name="Salamov A."/>
            <person name="Ahrendt S.R."/>
            <person name="Lipzen A."/>
            <person name="Sullivan W."/>
            <person name="Andreopoulos W.B."/>
            <person name="Clum A."/>
            <person name="Lindquist E."/>
            <person name="Daum C."/>
            <person name="Ramamoorthy G.K."/>
            <person name="Gryganskyi A."/>
            <person name="Culley D."/>
            <person name="Magnuson J.K."/>
            <person name="James T.Y."/>
            <person name="O'Malley M.A."/>
            <person name="Stajich J.E."/>
            <person name="Spatafora J.W."/>
            <person name="Visel A."/>
            <person name="Grigoriev I.V."/>
        </authorList>
    </citation>
    <scope>NUCLEOTIDE SEQUENCE [LARGE SCALE GENOMIC DNA]</scope>
    <source>
        <strain evidence="1 2">CBS 129021</strain>
    </source>
</reference>
<evidence type="ECO:0000313" key="2">
    <source>
        <dbReference type="Proteomes" id="UP000193689"/>
    </source>
</evidence>
<protein>
    <submittedName>
        <fullName evidence="1">Uncharacterized protein</fullName>
    </submittedName>
</protein>
<proteinExistence type="predicted"/>
<dbReference type="AlphaFoldDB" id="A0A1Y2E841"/>
<gene>
    <name evidence="1" type="ORF">BCR38DRAFT_163214</name>
</gene>
<accession>A0A1Y2E841</accession>
<dbReference type="GeneID" id="63770005"/>
<evidence type="ECO:0000313" key="1">
    <source>
        <dbReference type="EMBL" id="ORY67702.1"/>
    </source>
</evidence>
<organism evidence="1 2">
    <name type="scientific">Pseudomassariella vexata</name>
    <dbReference type="NCBI Taxonomy" id="1141098"/>
    <lineage>
        <taxon>Eukaryota</taxon>
        <taxon>Fungi</taxon>
        <taxon>Dikarya</taxon>
        <taxon>Ascomycota</taxon>
        <taxon>Pezizomycotina</taxon>
        <taxon>Sordariomycetes</taxon>
        <taxon>Xylariomycetidae</taxon>
        <taxon>Amphisphaeriales</taxon>
        <taxon>Pseudomassariaceae</taxon>
        <taxon>Pseudomassariella</taxon>
    </lineage>
</organism>
<comment type="caution">
    <text evidence="1">The sequence shown here is derived from an EMBL/GenBank/DDBJ whole genome shotgun (WGS) entry which is preliminary data.</text>
</comment>
<dbReference type="EMBL" id="MCFJ01000004">
    <property type="protein sequence ID" value="ORY67702.1"/>
    <property type="molecule type" value="Genomic_DNA"/>
</dbReference>
<dbReference type="Proteomes" id="UP000193689">
    <property type="component" value="Unassembled WGS sequence"/>
</dbReference>
<dbReference type="InParanoid" id="A0A1Y2E841"/>
<sequence length="180" mass="20402">MKTSWDEEESISFAANILCGRAARPLDANSWLSVITVVVGEHLYVFRLRLDQLAALQSELVGLQEGEIDGCWITTQKRQYELSGLVSTQLIQSNRRLQTGVRIAVDILGIIDAMERTESRPRMRRLRGRSCQRPIPAHGTGSCMRGRYPRRARRRCELSTRDGLLYDDTGTNDEEHKAVS</sequence>
<dbReference type="RefSeq" id="XP_040718326.1">
    <property type="nucleotide sequence ID" value="XM_040853793.1"/>
</dbReference>
<name>A0A1Y2E841_9PEZI</name>